<protein>
    <recommendedName>
        <fullName evidence="8">NADH-quinone oxidoreductase subunit K</fullName>
        <ecNumber evidence="8">7.1.1.-</ecNumber>
    </recommendedName>
    <alternativeName>
        <fullName evidence="8">NADH dehydrogenase I subunit K</fullName>
    </alternativeName>
    <alternativeName>
        <fullName evidence="8">NDH-1 subunit K</fullName>
    </alternativeName>
</protein>
<feature type="transmembrane region" description="Helical" evidence="8">
    <location>
        <begin position="64"/>
        <end position="85"/>
    </location>
</feature>
<dbReference type="NCBIfam" id="NF004320">
    <property type="entry name" value="PRK05715.1-2"/>
    <property type="match status" value="1"/>
</dbReference>
<dbReference type="GO" id="GO:0050136">
    <property type="term" value="F:NADH dehydrogenase (quinone) (non-electrogenic) activity"/>
    <property type="evidence" value="ECO:0007669"/>
    <property type="project" value="UniProtKB-UniRule"/>
</dbReference>
<comment type="subcellular location">
    <subcellularLocation>
        <location evidence="8">Cell membrane</location>
        <topology evidence="8">Multi-pass membrane protein</topology>
    </subcellularLocation>
    <subcellularLocation>
        <location evidence="1">Membrane</location>
        <topology evidence="1">Multi-pass membrane protein</topology>
    </subcellularLocation>
</comment>
<evidence type="ECO:0000313" key="9">
    <source>
        <dbReference type="EMBL" id="AGQ19691.1"/>
    </source>
</evidence>
<dbReference type="Gene3D" id="1.10.287.3510">
    <property type="match status" value="1"/>
</dbReference>
<keyword evidence="8" id="KW-1003">Cell membrane</keyword>
<keyword evidence="4 8" id="KW-0812">Transmembrane</keyword>
<feature type="transmembrane region" description="Helical" evidence="8">
    <location>
        <begin position="30"/>
        <end position="52"/>
    </location>
</feature>
<keyword evidence="5 8" id="KW-0874">Quinone</keyword>
<dbReference type="InterPro" id="IPR001133">
    <property type="entry name" value="NADH_UbQ_OxRdtase_chain4L/K"/>
</dbReference>
<reference evidence="9" key="1">
    <citation type="journal article" date="2013" name="Sci. Rep.">
        <title>Metagenomics uncovers a new group of low GC and ultra-small marine Actinobacteria.</title>
        <authorList>
            <person name="Ghai R."/>
            <person name="Mizuno C.M."/>
            <person name="Picazo A."/>
            <person name="Camacho A."/>
            <person name="Rodriguez-Valera F."/>
        </authorList>
    </citation>
    <scope>NUCLEOTIDE SEQUENCE</scope>
</reference>
<dbReference type="PANTHER" id="PTHR11434:SF16">
    <property type="entry name" value="NADH-UBIQUINONE OXIDOREDUCTASE CHAIN 4L"/>
    <property type="match status" value="1"/>
</dbReference>
<comment type="catalytic activity">
    <reaction evidence="8">
        <text>a quinone + NADH + 5 H(+)(in) = a quinol + NAD(+) + 4 H(+)(out)</text>
        <dbReference type="Rhea" id="RHEA:57888"/>
        <dbReference type="ChEBI" id="CHEBI:15378"/>
        <dbReference type="ChEBI" id="CHEBI:24646"/>
        <dbReference type="ChEBI" id="CHEBI:57540"/>
        <dbReference type="ChEBI" id="CHEBI:57945"/>
        <dbReference type="ChEBI" id="CHEBI:132124"/>
    </reaction>
</comment>
<keyword evidence="7 8" id="KW-0472">Membrane</keyword>
<organism evidence="9">
    <name type="scientific">Candidatus Actinomarina minuta</name>
    <dbReference type="NCBI Taxonomy" id="1389454"/>
    <lineage>
        <taxon>Bacteria</taxon>
        <taxon>Bacillati</taxon>
        <taxon>Actinomycetota</taxon>
        <taxon>Actinomycetes</taxon>
        <taxon>Candidatus Actinomarinidae</taxon>
        <taxon>Candidatus Actinomarinales</taxon>
        <taxon>Candidatus Actinomarineae</taxon>
        <taxon>Candidatus Actinomarinaceae</taxon>
        <taxon>Candidatus Actinomarina</taxon>
    </lineage>
</organism>
<evidence type="ECO:0000256" key="7">
    <source>
        <dbReference type="ARBA" id="ARBA00023136"/>
    </source>
</evidence>
<dbReference type="InterPro" id="IPR039428">
    <property type="entry name" value="NUOK/Mnh_C1-like"/>
</dbReference>
<dbReference type="GO" id="GO:0048038">
    <property type="term" value="F:quinone binding"/>
    <property type="evidence" value="ECO:0007669"/>
    <property type="project" value="UniProtKB-KW"/>
</dbReference>
<dbReference type="AlphaFoldDB" id="S5DLC9"/>
<keyword evidence="8" id="KW-0520">NAD</keyword>
<keyword evidence="8" id="KW-1278">Translocase</keyword>
<dbReference type="HAMAP" id="MF_01456">
    <property type="entry name" value="NDH1_NuoK"/>
    <property type="match status" value="1"/>
</dbReference>
<name>S5DLC9_9ACTN</name>
<dbReference type="GO" id="GO:0030964">
    <property type="term" value="C:NADH dehydrogenase complex"/>
    <property type="evidence" value="ECO:0007669"/>
    <property type="project" value="TreeGrafter"/>
</dbReference>
<comment type="similarity">
    <text evidence="2 8">Belongs to the complex I subunit 4L family.</text>
</comment>
<dbReference type="Pfam" id="PF00420">
    <property type="entry name" value="Oxidored_q2"/>
    <property type="match status" value="1"/>
</dbReference>
<sequence>MSIQPILIAAAALFSIGIYGILVRRNAVMVLLSIELILNSVNINFVAFNAMLSDVFLNGQIFSIFIITIAAAEVGIGLAIVLMLFRNRETANINEFDLMKW</sequence>
<feature type="transmembrane region" description="Helical" evidence="8">
    <location>
        <begin position="6"/>
        <end position="23"/>
    </location>
</feature>
<evidence type="ECO:0000256" key="3">
    <source>
        <dbReference type="ARBA" id="ARBA00022448"/>
    </source>
</evidence>
<comment type="subunit">
    <text evidence="8">NDH-1 is composed of 14 different subunits. Subunits NuoA, H, J, K, L, M, N constitute the membrane sector of the complex.</text>
</comment>
<evidence type="ECO:0000256" key="4">
    <source>
        <dbReference type="ARBA" id="ARBA00022692"/>
    </source>
</evidence>
<proteinExistence type="inferred from homology"/>
<dbReference type="GO" id="GO:0005886">
    <property type="term" value="C:plasma membrane"/>
    <property type="evidence" value="ECO:0007669"/>
    <property type="project" value="UniProtKB-SubCell"/>
</dbReference>
<dbReference type="NCBIfam" id="NF004321">
    <property type="entry name" value="PRK05715.1-3"/>
    <property type="match status" value="1"/>
</dbReference>
<comment type="function">
    <text evidence="8">NDH-1 shuttles electrons from NADH, via FMN and iron-sulfur (Fe-S) centers, to quinones in the respiratory chain. The immediate electron acceptor for the enzyme in this species is believed to be a menaquinone. Couples the redox reaction to proton translocation (for every two electrons transferred, four hydrogen ions are translocated across the cytoplasmic membrane), and thus conserves the redox energy in a proton gradient.</text>
</comment>
<evidence type="ECO:0000256" key="6">
    <source>
        <dbReference type="ARBA" id="ARBA00022989"/>
    </source>
</evidence>
<evidence type="ECO:0000256" key="5">
    <source>
        <dbReference type="ARBA" id="ARBA00022719"/>
    </source>
</evidence>
<dbReference type="FunFam" id="1.10.287.3510:FF:000001">
    <property type="entry name" value="NADH-quinone oxidoreductase subunit K"/>
    <property type="match status" value="1"/>
</dbReference>
<dbReference type="EMBL" id="KC811140">
    <property type="protein sequence ID" value="AGQ19691.1"/>
    <property type="molecule type" value="Genomic_DNA"/>
</dbReference>
<dbReference type="GO" id="GO:0042773">
    <property type="term" value="P:ATP synthesis coupled electron transport"/>
    <property type="evidence" value="ECO:0007669"/>
    <property type="project" value="InterPro"/>
</dbReference>
<keyword evidence="9" id="KW-0830">Ubiquinone</keyword>
<accession>S5DLC9</accession>
<dbReference type="NCBIfam" id="NF004323">
    <property type="entry name" value="PRK05715.1-5"/>
    <property type="match status" value="1"/>
</dbReference>
<keyword evidence="3 8" id="KW-0813">Transport</keyword>
<evidence type="ECO:0000256" key="2">
    <source>
        <dbReference type="ARBA" id="ARBA00010519"/>
    </source>
</evidence>
<evidence type="ECO:0000256" key="8">
    <source>
        <dbReference type="HAMAP-Rule" id="MF_01456"/>
    </source>
</evidence>
<evidence type="ECO:0000256" key="1">
    <source>
        <dbReference type="ARBA" id="ARBA00004141"/>
    </source>
</evidence>
<gene>
    <name evidence="8" type="primary">nuoK</name>
</gene>
<dbReference type="PANTHER" id="PTHR11434">
    <property type="entry name" value="NADH-UBIQUINONE OXIDOREDUCTASE SUBUNIT ND4L"/>
    <property type="match status" value="1"/>
</dbReference>
<dbReference type="EC" id="7.1.1.-" evidence="8"/>
<keyword evidence="6 8" id="KW-1133">Transmembrane helix</keyword>